<dbReference type="InterPro" id="IPR036291">
    <property type="entry name" value="NAD(P)-bd_dom_sf"/>
</dbReference>
<dbReference type="Pfam" id="PF08240">
    <property type="entry name" value="ADH_N"/>
    <property type="match status" value="1"/>
</dbReference>
<evidence type="ECO:0000256" key="1">
    <source>
        <dbReference type="ARBA" id="ARBA00022857"/>
    </source>
</evidence>
<dbReference type="SUPFAM" id="SSF51735">
    <property type="entry name" value="NAD(P)-binding Rossmann-fold domains"/>
    <property type="match status" value="1"/>
</dbReference>
<organism evidence="3 4">
    <name type="scientific">Biomphalaria glabrata</name>
    <name type="common">Bloodfluke planorb</name>
    <name type="synonym">Freshwater snail</name>
    <dbReference type="NCBI Taxonomy" id="6526"/>
    <lineage>
        <taxon>Eukaryota</taxon>
        <taxon>Metazoa</taxon>
        <taxon>Spiralia</taxon>
        <taxon>Lophotrochozoa</taxon>
        <taxon>Mollusca</taxon>
        <taxon>Gastropoda</taxon>
        <taxon>Heterobranchia</taxon>
        <taxon>Euthyneura</taxon>
        <taxon>Panpulmonata</taxon>
        <taxon>Hygrophila</taxon>
        <taxon>Lymnaeoidea</taxon>
        <taxon>Planorbidae</taxon>
        <taxon>Biomphalaria</taxon>
    </lineage>
</organism>
<dbReference type="InterPro" id="IPR020843">
    <property type="entry name" value="ER"/>
</dbReference>
<dbReference type="RefSeq" id="XP_013095368.2">
    <property type="nucleotide sequence ID" value="XM_013239914.2"/>
</dbReference>
<keyword evidence="1" id="KW-0521">NADP</keyword>
<dbReference type="InterPro" id="IPR013154">
    <property type="entry name" value="ADH-like_N"/>
</dbReference>
<sequence length="324" mass="34812">MMRAVQALKYGGPEVLQINNIAIPKPKKGEVLIKVHFAGINPIDALITSGFMGTSGPLPLIPGMDTAGVVEEVEDGVKGFKKGDRVYTVATDNGAYAQYIVTTPKHIAHLQPTLTFAQGAAIGVPYYTAWKSLYFRAQAKSKETILVHGASGAVGIAAVQIAKANGHLVIGTAGTKEGLDLVKKVGADFVFNHRQEGYLDEIQKATKGAGVNVILEMLANVNLDKDLDLLAQRGRVVVVGCRDGIRIEPVKTMFKETSILGVALLTASDEEWQEIKNGVENLQKKGKVQPIVSREYKLSEVSQAFTEILKNSGTLGKFVLDTSK</sequence>
<dbReference type="InterPro" id="IPR013149">
    <property type="entry name" value="ADH-like_C"/>
</dbReference>
<dbReference type="Proteomes" id="UP000076420">
    <property type="component" value="Unassembled WGS sequence"/>
</dbReference>
<reference evidence="3" key="1">
    <citation type="submission" date="2020-05" db="UniProtKB">
        <authorList>
            <consortium name="EnsemblMetazoa"/>
        </authorList>
    </citation>
    <scope>IDENTIFICATION</scope>
    <source>
        <strain evidence="3">BB02</strain>
    </source>
</reference>
<dbReference type="KEGG" id="bgt:106078869"/>
<dbReference type="GO" id="GO:0005829">
    <property type="term" value="C:cytosol"/>
    <property type="evidence" value="ECO:0007669"/>
    <property type="project" value="TreeGrafter"/>
</dbReference>
<dbReference type="GO" id="GO:0070402">
    <property type="term" value="F:NADPH binding"/>
    <property type="evidence" value="ECO:0007669"/>
    <property type="project" value="TreeGrafter"/>
</dbReference>
<dbReference type="GO" id="GO:0003730">
    <property type="term" value="F:mRNA 3'-UTR binding"/>
    <property type="evidence" value="ECO:0007669"/>
    <property type="project" value="TreeGrafter"/>
</dbReference>
<dbReference type="GO" id="GO:0003960">
    <property type="term" value="F:quinone reductase (NADPH) activity"/>
    <property type="evidence" value="ECO:0007669"/>
    <property type="project" value="TreeGrafter"/>
</dbReference>
<dbReference type="STRING" id="6526.A0A2C9KN63"/>
<dbReference type="Gene3D" id="3.90.180.10">
    <property type="entry name" value="Medium-chain alcohol dehydrogenases, catalytic domain"/>
    <property type="match status" value="1"/>
</dbReference>
<dbReference type="InterPro" id="IPR051603">
    <property type="entry name" value="Zinc-ADH_QOR/CCCR"/>
</dbReference>
<dbReference type="CDD" id="cd08253">
    <property type="entry name" value="zeta_crystallin"/>
    <property type="match status" value="1"/>
</dbReference>
<dbReference type="Gene3D" id="3.40.50.720">
    <property type="entry name" value="NAD(P)-binding Rossmann-like Domain"/>
    <property type="match status" value="1"/>
</dbReference>
<dbReference type="FunFam" id="3.40.50.720:FF:000244">
    <property type="entry name" value="quinone oxidoreductase"/>
    <property type="match status" value="1"/>
</dbReference>
<dbReference type="InterPro" id="IPR011032">
    <property type="entry name" value="GroES-like_sf"/>
</dbReference>
<accession>A0A2C9KN63</accession>
<dbReference type="VEuPathDB" id="VectorBase:BGLB021622"/>
<dbReference type="EnsemblMetazoa" id="BGLB021622-RA">
    <property type="protein sequence ID" value="BGLB021622-PA"/>
    <property type="gene ID" value="BGLB021622"/>
</dbReference>
<protein>
    <recommendedName>
        <fullName evidence="2">Enoyl reductase (ER) domain-containing protein</fullName>
    </recommendedName>
</protein>
<evidence type="ECO:0000259" key="2">
    <source>
        <dbReference type="SMART" id="SM00829"/>
    </source>
</evidence>
<evidence type="ECO:0000313" key="4">
    <source>
        <dbReference type="Proteomes" id="UP000076420"/>
    </source>
</evidence>
<proteinExistence type="predicted"/>
<name>A0A2C9KN63_BIOGL</name>
<evidence type="ECO:0000313" key="3">
    <source>
        <dbReference type="EnsemblMetazoa" id="BGLB021622-PA"/>
    </source>
</evidence>
<gene>
    <name evidence="3" type="primary">106078869</name>
</gene>
<dbReference type="PANTHER" id="PTHR44154:SF1">
    <property type="entry name" value="QUINONE OXIDOREDUCTASE"/>
    <property type="match status" value="1"/>
</dbReference>
<dbReference type="AlphaFoldDB" id="A0A2C9KN63"/>
<dbReference type="SUPFAM" id="SSF50129">
    <property type="entry name" value="GroES-like"/>
    <property type="match status" value="1"/>
</dbReference>
<feature type="domain" description="Enoyl reductase (ER)" evidence="2">
    <location>
        <begin position="11"/>
        <end position="320"/>
    </location>
</feature>
<dbReference type="OrthoDB" id="3941538at2759"/>
<dbReference type="PANTHER" id="PTHR44154">
    <property type="entry name" value="QUINONE OXIDOREDUCTASE"/>
    <property type="match status" value="1"/>
</dbReference>
<dbReference type="Pfam" id="PF00107">
    <property type="entry name" value="ADH_zinc_N"/>
    <property type="match status" value="1"/>
</dbReference>
<dbReference type="VEuPathDB" id="VectorBase:BGLAX_043915"/>
<dbReference type="SMART" id="SM00829">
    <property type="entry name" value="PKS_ER"/>
    <property type="match status" value="1"/>
</dbReference>